<accession>A0A392PK39</accession>
<sequence>MEKARMEREKAQREKEKQESKKVQKDANKKGLEKKGPEQQLLPDGSPSVKGPEQAARKDLRNCKQLMVLHQSKDLSRGTRKDLRNCKQLMVLHQSKDLSNCKQLMILHQQPSCYNKCLLKCRLLTLGFNIGVEELKATSRMIESRVEEVKSKIDENGNH</sequence>
<feature type="compositionally biased region" description="Basic and acidic residues" evidence="1">
    <location>
        <begin position="1"/>
        <end position="37"/>
    </location>
</feature>
<dbReference type="EMBL" id="LXQA010083072">
    <property type="protein sequence ID" value="MCI12184.1"/>
    <property type="molecule type" value="Genomic_DNA"/>
</dbReference>
<dbReference type="Proteomes" id="UP000265520">
    <property type="component" value="Unassembled WGS sequence"/>
</dbReference>
<evidence type="ECO:0000256" key="1">
    <source>
        <dbReference type="SAM" id="MobiDB-lite"/>
    </source>
</evidence>
<name>A0A392PK39_9FABA</name>
<comment type="caution">
    <text evidence="2">The sequence shown here is derived from an EMBL/GenBank/DDBJ whole genome shotgun (WGS) entry which is preliminary data.</text>
</comment>
<organism evidence="2 3">
    <name type="scientific">Trifolium medium</name>
    <dbReference type="NCBI Taxonomy" id="97028"/>
    <lineage>
        <taxon>Eukaryota</taxon>
        <taxon>Viridiplantae</taxon>
        <taxon>Streptophyta</taxon>
        <taxon>Embryophyta</taxon>
        <taxon>Tracheophyta</taxon>
        <taxon>Spermatophyta</taxon>
        <taxon>Magnoliopsida</taxon>
        <taxon>eudicotyledons</taxon>
        <taxon>Gunneridae</taxon>
        <taxon>Pentapetalae</taxon>
        <taxon>rosids</taxon>
        <taxon>fabids</taxon>
        <taxon>Fabales</taxon>
        <taxon>Fabaceae</taxon>
        <taxon>Papilionoideae</taxon>
        <taxon>50 kb inversion clade</taxon>
        <taxon>NPAAA clade</taxon>
        <taxon>Hologalegina</taxon>
        <taxon>IRL clade</taxon>
        <taxon>Trifolieae</taxon>
        <taxon>Trifolium</taxon>
    </lineage>
</organism>
<keyword evidence="3" id="KW-1185">Reference proteome</keyword>
<evidence type="ECO:0000313" key="3">
    <source>
        <dbReference type="Proteomes" id="UP000265520"/>
    </source>
</evidence>
<evidence type="ECO:0000313" key="2">
    <source>
        <dbReference type="EMBL" id="MCI12184.1"/>
    </source>
</evidence>
<proteinExistence type="predicted"/>
<dbReference type="AlphaFoldDB" id="A0A392PK39"/>
<feature type="region of interest" description="Disordered" evidence="1">
    <location>
        <begin position="1"/>
        <end position="57"/>
    </location>
</feature>
<reference evidence="2 3" key="1">
    <citation type="journal article" date="2018" name="Front. Plant Sci.">
        <title>Red Clover (Trifolium pratense) and Zigzag Clover (T. medium) - A Picture of Genomic Similarities and Differences.</title>
        <authorList>
            <person name="Dluhosova J."/>
            <person name="Istvanek J."/>
            <person name="Nedelnik J."/>
            <person name="Repkova J."/>
        </authorList>
    </citation>
    <scope>NUCLEOTIDE SEQUENCE [LARGE SCALE GENOMIC DNA]</scope>
    <source>
        <strain evidence="3">cv. 10/8</strain>
        <tissue evidence="2">Leaf</tissue>
    </source>
</reference>
<protein>
    <submittedName>
        <fullName evidence="2">Uncharacterized protein</fullName>
    </submittedName>
</protein>